<keyword evidence="3" id="KW-1185">Reference proteome</keyword>
<feature type="repeat" description="TPR" evidence="1">
    <location>
        <begin position="312"/>
        <end position="345"/>
    </location>
</feature>
<dbReference type="RefSeq" id="WP_258542783.1">
    <property type="nucleotide sequence ID" value="NZ_OU015584.1"/>
</dbReference>
<organism evidence="2 3">
    <name type="scientific">Parvicella tangerina</name>
    <dbReference type="NCBI Taxonomy" id="2829795"/>
    <lineage>
        <taxon>Bacteria</taxon>
        <taxon>Pseudomonadati</taxon>
        <taxon>Bacteroidota</taxon>
        <taxon>Flavobacteriia</taxon>
        <taxon>Flavobacteriales</taxon>
        <taxon>Parvicellaceae</taxon>
        <taxon>Parvicella</taxon>
    </lineage>
</organism>
<dbReference type="AlphaFoldDB" id="A0A916JNX0"/>
<evidence type="ECO:0008006" key="4">
    <source>
        <dbReference type="Google" id="ProtNLM"/>
    </source>
</evidence>
<dbReference type="SUPFAM" id="SSF48452">
    <property type="entry name" value="TPR-like"/>
    <property type="match status" value="1"/>
</dbReference>
<proteinExistence type="predicted"/>
<dbReference type="Pfam" id="PF13181">
    <property type="entry name" value="TPR_8"/>
    <property type="match status" value="1"/>
</dbReference>
<dbReference type="KEGG" id="ptan:CRYO30217_02564"/>
<gene>
    <name evidence="2" type="ORF">CRYO30217_02564</name>
</gene>
<keyword evidence="1" id="KW-0802">TPR repeat</keyword>
<evidence type="ECO:0000313" key="3">
    <source>
        <dbReference type="Proteomes" id="UP000683507"/>
    </source>
</evidence>
<protein>
    <recommendedName>
        <fullName evidence="4">Tetratricopeptide repeat protein</fullName>
    </recommendedName>
</protein>
<dbReference type="InterPro" id="IPR011990">
    <property type="entry name" value="TPR-like_helical_dom_sf"/>
</dbReference>
<name>A0A916JNX0_9FLAO</name>
<sequence length="407" mass="47457">MMRKKGESYLNGNCSERNGNKRKITDISLVSSFLCLLIFLGCTSENSPEKEENTQEVGPLTEEKCVNFAQELHYSFLDSNINYLKSYVDWKSLENSVVHNDPFRKKVYDTLMTRYSLADDFVNLTHSGADVRFITYYQEEDKHVVVFRVFEQPQSLSIYEFHLVGNAEELYVEDIYDYSSASSIRTSLSDEVDFWCKWGDEWSKEYEKFENLVASFNDYLSKGDLKSAYLLTKQLPDDYLELKRFRQLQGVICENSGSPKLMIGYLSEEVNRIPIMEKGRWLPLFYLRSIQGSYGEALIALSNLEKEVGEDVYIDFLKGNVYFEMEDYESAIAYFNKSLSTDSEVMIFHLAKIHSYINKQAYTEAVEALLVMDDSFKISEFDWDAEFAQYPEFISSSQYKEFLNRLD</sequence>
<reference evidence="2" key="1">
    <citation type="submission" date="2021-04" db="EMBL/GenBank/DDBJ databases">
        <authorList>
            <person name="Rodrigo-Torres L."/>
            <person name="Arahal R. D."/>
            <person name="Lucena T."/>
        </authorList>
    </citation>
    <scope>NUCLEOTIDE SEQUENCE</scope>
    <source>
        <strain evidence="2">AS29M-1</strain>
    </source>
</reference>
<accession>A0A916JNX0</accession>
<dbReference type="PROSITE" id="PS50005">
    <property type="entry name" value="TPR"/>
    <property type="match status" value="1"/>
</dbReference>
<dbReference type="EMBL" id="OU015584">
    <property type="protein sequence ID" value="CAG5084779.1"/>
    <property type="molecule type" value="Genomic_DNA"/>
</dbReference>
<evidence type="ECO:0000256" key="1">
    <source>
        <dbReference type="PROSITE-ProRule" id="PRU00339"/>
    </source>
</evidence>
<dbReference type="Proteomes" id="UP000683507">
    <property type="component" value="Chromosome"/>
</dbReference>
<evidence type="ECO:0000313" key="2">
    <source>
        <dbReference type="EMBL" id="CAG5084779.1"/>
    </source>
</evidence>
<dbReference type="Gene3D" id="1.25.40.10">
    <property type="entry name" value="Tetratricopeptide repeat domain"/>
    <property type="match status" value="1"/>
</dbReference>
<dbReference type="InterPro" id="IPR019734">
    <property type="entry name" value="TPR_rpt"/>
</dbReference>